<feature type="signal peptide" evidence="1">
    <location>
        <begin position="1"/>
        <end position="26"/>
    </location>
</feature>
<reference evidence="2" key="1">
    <citation type="submission" date="2023-06" db="EMBL/GenBank/DDBJ databases">
        <title>Genomic of Parafulvivirga corallium.</title>
        <authorList>
            <person name="Wang G."/>
        </authorList>
    </citation>
    <scope>NUCLEOTIDE SEQUENCE</scope>
    <source>
        <strain evidence="2">BMA10</strain>
    </source>
</reference>
<gene>
    <name evidence="2" type="ORF">QQ008_16015</name>
</gene>
<name>A0ABT8KQ66_9BACT</name>
<keyword evidence="3" id="KW-1185">Reference proteome</keyword>
<dbReference type="Proteomes" id="UP001172082">
    <property type="component" value="Unassembled WGS sequence"/>
</dbReference>
<proteinExistence type="predicted"/>
<feature type="chain" id="PRO_5047099459" evidence="1">
    <location>
        <begin position="27"/>
        <end position="209"/>
    </location>
</feature>
<comment type="caution">
    <text evidence="2">The sequence shown here is derived from an EMBL/GenBank/DDBJ whole genome shotgun (WGS) entry which is preliminary data.</text>
</comment>
<dbReference type="RefSeq" id="WP_346752916.1">
    <property type="nucleotide sequence ID" value="NZ_JAUJEA010000005.1"/>
</dbReference>
<evidence type="ECO:0000256" key="1">
    <source>
        <dbReference type="SAM" id="SignalP"/>
    </source>
</evidence>
<sequence length="209" mass="22954">MKNLLKQSFLVLLAVCSTLGSVQSFANGKNDDPEKGSEKLTFNLGSFKDTNKIILGVENNTTEKITIKFYDESGKHIFTDTHKNTKKMLRKYDFSANGPGTYTVKIVAGDVVKTDKFEVGASSKAQEAQFGAYFSSQLKGGKIHVSYYNAEKPVRLKISDANGKQLFSQVLSKNADFSSYVNVSKLAAGDYTMSLESNGQSIENELTIN</sequence>
<keyword evidence="1" id="KW-0732">Signal</keyword>
<evidence type="ECO:0000313" key="2">
    <source>
        <dbReference type="EMBL" id="MDN5202897.1"/>
    </source>
</evidence>
<organism evidence="2 3">
    <name type="scientific">Splendidivirga corallicola</name>
    <dbReference type="NCBI Taxonomy" id="3051826"/>
    <lineage>
        <taxon>Bacteria</taxon>
        <taxon>Pseudomonadati</taxon>
        <taxon>Bacteroidota</taxon>
        <taxon>Cytophagia</taxon>
        <taxon>Cytophagales</taxon>
        <taxon>Splendidivirgaceae</taxon>
        <taxon>Splendidivirga</taxon>
    </lineage>
</organism>
<dbReference type="NCBIfam" id="TIGR04183">
    <property type="entry name" value="Por_Secre_tail"/>
    <property type="match status" value="1"/>
</dbReference>
<evidence type="ECO:0000313" key="3">
    <source>
        <dbReference type="Proteomes" id="UP001172082"/>
    </source>
</evidence>
<accession>A0ABT8KQ66</accession>
<dbReference type="EMBL" id="JAUJEA010000005">
    <property type="protein sequence ID" value="MDN5202897.1"/>
    <property type="molecule type" value="Genomic_DNA"/>
</dbReference>
<protein>
    <submittedName>
        <fullName evidence="2">T9SS type A sorting domain-containing protein</fullName>
    </submittedName>
</protein>
<dbReference type="InterPro" id="IPR026444">
    <property type="entry name" value="Secre_tail"/>
</dbReference>